<dbReference type="OrthoDB" id="9795626at2"/>
<evidence type="ECO:0000256" key="5">
    <source>
        <dbReference type="SAM" id="MobiDB-lite"/>
    </source>
</evidence>
<dbReference type="Gene3D" id="3.40.50.300">
    <property type="entry name" value="P-loop containing nucleotide triphosphate hydrolases"/>
    <property type="match status" value="2"/>
</dbReference>
<name>A0A267MDI6_9FIRM</name>
<feature type="coiled-coil region" evidence="4">
    <location>
        <begin position="468"/>
        <end position="502"/>
    </location>
</feature>
<feature type="region of interest" description="Disordered" evidence="5">
    <location>
        <begin position="716"/>
        <end position="744"/>
    </location>
</feature>
<proteinExistence type="inferred from homology"/>
<feature type="coiled-coil region" evidence="4">
    <location>
        <begin position="236"/>
        <end position="314"/>
    </location>
</feature>
<reference evidence="6 7" key="1">
    <citation type="submission" date="2017-06" db="EMBL/GenBank/DDBJ databases">
        <title>Draft genome sequence of anaerobic fermentative bacterium Anaeromicrobium sediminis DY2726D isolated from West Pacific Ocean sediments.</title>
        <authorList>
            <person name="Zeng X."/>
        </authorList>
    </citation>
    <scope>NUCLEOTIDE SEQUENCE [LARGE SCALE GENOMIC DNA]</scope>
    <source>
        <strain evidence="6 7">DY2726D</strain>
    </source>
</reference>
<evidence type="ECO:0000256" key="4">
    <source>
        <dbReference type="SAM" id="Coils"/>
    </source>
</evidence>
<dbReference type="AlphaFoldDB" id="A0A267MDI6"/>
<dbReference type="PANTHER" id="PTHR32114">
    <property type="entry name" value="ABC TRANSPORTER ABCH.3"/>
    <property type="match status" value="1"/>
</dbReference>
<evidence type="ECO:0000313" key="7">
    <source>
        <dbReference type="Proteomes" id="UP000216024"/>
    </source>
</evidence>
<keyword evidence="7" id="KW-1185">Reference proteome</keyword>
<dbReference type="EMBL" id="NIBG01000025">
    <property type="protein sequence ID" value="PAB57527.1"/>
    <property type="molecule type" value="Genomic_DNA"/>
</dbReference>
<dbReference type="SUPFAM" id="SSF52540">
    <property type="entry name" value="P-loop containing nucleoside triphosphate hydrolases"/>
    <property type="match status" value="2"/>
</dbReference>
<evidence type="ECO:0000256" key="2">
    <source>
        <dbReference type="ARBA" id="ARBA00011322"/>
    </source>
</evidence>
<dbReference type="Proteomes" id="UP000216024">
    <property type="component" value="Unassembled WGS sequence"/>
</dbReference>
<feature type="coiled-coil region" evidence="4">
    <location>
        <begin position="345"/>
        <end position="437"/>
    </location>
</feature>
<gene>
    <name evidence="6" type="ORF">CCE28_18660</name>
</gene>
<sequence>MRPLKLTLCGFGPYAAKEIIDFSKLENKNIFLITGPTGAGKTTIFDGITYGLYGESSGEERGVDTLRSQFAKDSLLTEVELEFELRGKKYYVHRIPRQLKKKSRGEGYTEQKPDATLKELDGDKIVRGVNNVTKEIEKLLGINVGQFRQIIMIPQGEFRKLLISDSQEREKVLQRLFDTSIYKLVERKLDTQASELYKEIKNSQTRRNERIKVINCGENNELKGFIDNDKSIIEIIPKIEEHIDDYKNKIKEMKSEIKSIEKEEENKNKELLKTKTNNEKILKKEKIEEEKQVLESKKSEIEKNKIELEKIKAAQNIKYLEDTYNEILKEKNEKDKSLKDLANLIKTSDEKMVVLRDKLKNEENKEEIRNKLYKEIEDLKSKEENIKSFNLRKINLEKLGKEVKNTEIEINKLELKMEKLKTEEEKIQRELDKSSDITVSYEKYKHEYENKKNILNKIVKIHKDMENLDSYIKEFKKAKVHVKNLKEEYEKELKDYKKLEKLWLEGQAYLLAKNLHGGEECPVCGSTEHVKLATSKEYVPSKAELESKRNDLEKKENTYKRADERFRNIKSELEVKKTLFEQYKEELSHLIDMDLNPLKSNEFNLLLEEKKREFNKSLVNINEKIKDTEKNIKDMEVKKSNLKNIRSSIKLNEENIKALNDQYKSFNEKYVFEKSEFNLIKSNIDEKLLDYEYYISLVKKTESEYEKMKKALKTAREEYDREKNNNVNLKAREEETKKSRDSLAEKEKKSKDIFENQIEKSILKSSEEYLLWRDKIDNIKSMEENIKSFDENFKSVIDRYEDIKKETKDLKYIDVKKLEEEINNIKIRSKEKTSFKATLENNMESNKENLKIIKKITDEISVKEEKYRLIGHLAQVAKGNNKEGITFERYVLAAFLDDIIYAANMRLKKMTQGRYVLNRVNTRLDKRKQSGLELEVLDNYTGKYRHVKTLSGGESFKASLGLALGLSDVVQSYAGGINLDTMFVDEGFGTLDSESLDSAINCLIELKESGRLVGIISHVSTLKERINNRLEVISTNQGSSTKFHIL</sequence>
<organism evidence="6 7">
    <name type="scientific">Anaeromicrobium sediminis</name>
    <dbReference type="NCBI Taxonomy" id="1478221"/>
    <lineage>
        <taxon>Bacteria</taxon>
        <taxon>Bacillati</taxon>
        <taxon>Bacillota</taxon>
        <taxon>Clostridia</taxon>
        <taxon>Peptostreptococcales</taxon>
        <taxon>Thermotaleaceae</taxon>
        <taxon>Anaeromicrobium</taxon>
    </lineage>
</organism>
<evidence type="ECO:0000256" key="3">
    <source>
        <dbReference type="ARBA" id="ARBA00013368"/>
    </source>
</evidence>
<dbReference type="PANTHER" id="PTHR32114:SF2">
    <property type="entry name" value="ABC TRANSPORTER ABCH.3"/>
    <property type="match status" value="1"/>
</dbReference>
<evidence type="ECO:0000313" key="6">
    <source>
        <dbReference type="EMBL" id="PAB57527.1"/>
    </source>
</evidence>
<dbReference type="GO" id="GO:0006302">
    <property type="term" value="P:double-strand break repair"/>
    <property type="evidence" value="ECO:0007669"/>
    <property type="project" value="InterPro"/>
</dbReference>
<comment type="caution">
    <text evidence="6">The sequence shown here is derived from an EMBL/GenBank/DDBJ whole genome shotgun (WGS) entry which is preliminary data.</text>
</comment>
<feature type="coiled-coil region" evidence="4">
    <location>
        <begin position="542"/>
        <end position="572"/>
    </location>
</feature>
<accession>A0A267MDI6</accession>
<dbReference type="Pfam" id="PF13558">
    <property type="entry name" value="SbcC_Walker_B"/>
    <property type="match status" value="1"/>
</dbReference>
<keyword evidence="4" id="KW-0175">Coiled coil</keyword>
<dbReference type="GO" id="GO:0016887">
    <property type="term" value="F:ATP hydrolysis activity"/>
    <property type="evidence" value="ECO:0007669"/>
    <property type="project" value="InterPro"/>
</dbReference>
<comment type="subunit">
    <text evidence="2">Heterodimer of SbcC and SbcD.</text>
</comment>
<dbReference type="RefSeq" id="WP_095135248.1">
    <property type="nucleotide sequence ID" value="NZ_NIBG01000025.1"/>
</dbReference>
<dbReference type="InterPro" id="IPR027417">
    <property type="entry name" value="P-loop_NTPase"/>
</dbReference>
<protein>
    <recommendedName>
        <fullName evidence="3">Nuclease SbcCD subunit C</fullName>
    </recommendedName>
</protein>
<evidence type="ECO:0000256" key="1">
    <source>
        <dbReference type="ARBA" id="ARBA00006930"/>
    </source>
</evidence>
<comment type="similarity">
    <text evidence="1">Belongs to the SMC family. SbcC subfamily.</text>
</comment>